<gene>
    <name evidence="1" type="ORF">PoB_006280300</name>
</gene>
<reference evidence="1 2" key="1">
    <citation type="journal article" date="2021" name="Elife">
        <title>Chloroplast acquisition without the gene transfer in kleptoplastic sea slugs, Plakobranchus ocellatus.</title>
        <authorList>
            <person name="Maeda T."/>
            <person name="Takahashi S."/>
            <person name="Yoshida T."/>
            <person name="Shimamura S."/>
            <person name="Takaki Y."/>
            <person name="Nagai Y."/>
            <person name="Toyoda A."/>
            <person name="Suzuki Y."/>
            <person name="Arimoto A."/>
            <person name="Ishii H."/>
            <person name="Satoh N."/>
            <person name="Nishiyama T."/>
            <person name="Hasebe M."/>
            <person name="Maruyama T."/>
            <person name="Minagawa J."/>
            <person name="Obokata J."/>
            <person name="Shigenobu S."/>
        </authorList>
    </citation>
    <scope>NUCLEOTIDE SEQUENCE [LARGE SCALE GENOMIC DNA]</scope>
</reference>
<name>A0AAV4CWQ0_9GAST</name>
<dbReference type="Proteomes" id="UP000735302">
    <property type="component" value="Unassembled WGS sequence"/>
</dbReference>
<comment type="caution">
    <text evidence="1">The sequence shown here is derived from an EMBL/GenBank/DDBJ whole genome shotgun (WGS) entry which is preliminary data.</text>
</comment>
<dbReference type="EMBL" id="BLXT01007044">
    <property type="protein sequence ID" value="GFO36298.1"/>
    <property type="molecule type" value="Genomic_DNA"/>
</dbReference>
<sequence>MKKHETQRLPQARRKIMMITMIVTLSQCYWESPSWGEKTTTSHYLHYYDNAPIGLYHSKIKHQGGSIYFSKTLFLQVTITAGTAGGNIKSALSSSLTQCSNGKIKHQGGSIYFFKTLFLQVRSPIQLVQLEETSKVPFLHH</sequence>
<dbReference type="AlphaFoldDB" id="A0AAV4CWQ0"/>
<protein>
    <recommendedName>
        <fullName evidence="3">Peptidase M12B propeptide domain-containing protein</fullName>
    </recommendedName>
</protein>
<keyword evidence="2" id="KW-1185">Reference proteome</keyword>
<evidence type="ECO:0008006" key="3">
    <source>
        <dbReference type="Google" id="ProtNLM"/>
    </source>
</evidence>
<proteinExistence type="predicted"/>
<accession>A0AAV4CWQ0</accession>
<organism evidence="1 2">
    <name type="scientific">Plakobranchus ocellatus</name>
    <dbReference type="NCBI Taxonomy" id="259542"/>
    <lineage>
        <taxon>Eukaryota</taxon>
        <taxon>Metazoa</taxon>
        <taxon>Spiralia</taxon>
        <taxon>Lophotrochozoa</taxon>
        <taxon>Mollusca</taxon>
        <taxon>Gastropoda</taxon>
        <taxon>Heterobranchia</taxon>
        <taxon>Euthyneura</taxon>
        <taxon>Panpulmonata</taxon>
        <taxon>Sacoglossa</taxon>
        <taxon>Placobranchoidea</taxon>
        <taxon>Plakobranchidae</taxon>
        <taxon>Plakobranchus</taxon>
    </lineage>
</organism>
<evidence type="ECO:0000313" key="1">
    <source>
        <dbReference type="EMBL" id="GFO36298.1"/>
    </source>
</evidence>
<evidence type="ECO:0000313" key="2">
    <source>
        <dbReference type="Proteomes" id="UP000735302"/>
    </source>
</evidence>